<gene>
    <name evidence="6" type="ORF">SAMN05421637_1943</name>
</gene>
<dbReference type="STRING" id="1043493.SAMN05421637_1943"/>
<dbReference type="InterPro" id="IPR032466">
    <property type="entry name" value="Metal_Hydrolase"/>
</dbReference>
<organism evidence="6 7">
    <name type="scientific">Demequina mangrovi</name>
    <dbReference type="NCBI Taxonomy" id="1043493"/>
    <lineage>
        <taxon>Bacteria</taxon>
        <taxon>Bacillati</taxon>
        <taxon>Actinomycetota</taxon>
        <taxon>Actinomycetes</taxon>
        <taxon>Micrococcales</taxon>
        <taxon>Demequinaceae</taxon>
        <taxon>Demequina</taxon>
    </lineage>
</organism>
<feature type="binding site" evidence="4">
    <location>
        <position position="264"/>
    </location>
    <ligand>
        <name>Zn(2+)</name>
        <dbReference type="ChEBI" id="CHEBI:29105"/>
        <label>1</label>
    </ligand>
</feature>
<name>A0A1H6ZEC7_9MICO</name>
<evidence type="ECO:0000313" key="6">
    <source>
        <dbReference type="EMBL" id="SEJ47890.1"/>
    </source>
</evidence>
<feature type="binding site" description="via carbamate group" evidence="4">
    <location>
        <position position="145"/>
    </location>
    <ligand>
        <name>Zn(2+)</name>
        <dbReference type="ChEBI" id="CHEBI:29105"/>
        <label>2</label>
    </ligand>
</feature>
<dbReference type="InterPro" id="IPR001559">
    <property type="entry name" value="Phosphotriesterase"/>
</dbReference>
<protein>
    <submittedName>
        <fullName evidence="6">Phosphotriesterase-related protein</fullName>
    </submittedName>
</protein>
<proteinExistence type="inferred from homology"/>
<dbReference type="eggNOG" id="COG1735">
    <property type="taxonomic scope" value="Bacteria"/>
</dbReference>
<evidence type="ECO:0000256" key="2">
    <source>
        <dbReference type="ARBA" id="ARBA00022801"/>
    </source>
</evidence>
<comment type="similarity">
    <text evidence="5">Belongs to the metallo-dependent hydrolases superfamily. Phosphotriesterase family.</text>
</comment>
<feature type="binding site" evidence="4">
    <location>
        <position position="178"/>
    </location>
    <ligand>
        <name>Zn(2+)</name>
        <dbReference type="ChEBI" id="CHEBI:29105"/>
        <label>2</label>
    </ligand>
</feature>
<evidence type="ECO:0000256" key="1">
    <source>
        <dbReference type="ARBA" id="ARBA00022723"/>
    </source>
</evidence>
<comment type="cofactor">
    <cofactor evidence="4">
        <name>a divalent metal cation</name>
        <dbReference type="ChEBI" id="CHEBI:60240"/>
    </cofactor>
    <text evidence="4">Binds 2 divalent metal cations per subunit.</text>
</comment>
<evidence type="ECO:0000256" key="3">
    <source>
        <dbReference type="PIRSR" id="PIRSR601559-50"/>
    </source>
</evidence>
<sequence length="322" mass="34384">MTTVPTATGAVAGDELGVTLMHEHVFVLDDALERDLPHPEWDEEAAIEAATATFARLAALGVGTVVDLTVPGLGRDVARVRRVASRSPVAIVVATGWYVRGDLPPFFGTHGPGRLVGGADPLEALFVRDLEEGIAGTGVRAAVIKVVSDEPGLTPDVTRVLDAAAAAHVRTGAPIMTHSHAPTRGGLAQQEALAARGVDLGRVVIGHAGDSEDLDYLRMLADRGSFLGFDRFGMAHTQSDDARVRTLLALLERGYAESIVLSHDAAVFSRVTPPSWRARETPDWRMDHLATRIVPRLRAAGVDDATMRTMQVDNPRRILAGR</sequence>
<feature type="binding site" evidence="4">
    <location>
        <position position="207"/>
    </location>
    <ligand>
        <name>Zn(2+)</name>
        <dbReference type="ChEBI" id="CHEBI:29105"/>
        <label>2</label>
    </ligand>
</feature>
<reference evidence="7" key="1">
    <citation type="submission" date="2016-10" db="EMBL/GenBank/DDBJ databases">
        <authorList>
            <person name="Varghese N."/>
        </authorList>
    </citation>
    <scope>NUCLEOTIDE SEQUENCE [LARGE SCALE GENOMIC DNA]</scope>
    <source>
        <strain evidence="7">DSM 24868</strain>
    </source>
</reference>
<feature type="modified residue" description="N6-carboxylysine" evidence="3 5">
    <location>
        <position position="145"/>
    </location>
</feature>
<evidence type="ECO:0000256" key="4">
    <source>
        <dbReference type="PIRSR" id="PIRSR601559-51"/>
    </source>
</evidence>
<feature type="binding site" description="via carbamate group" evidence="4">
    <location>
        <position position="145"/>
    </location>
    <ligand>
        <name>Zn(2+)</name>
        <dbReference type="ChEBI" id="CHEBI:29105"/>
        <label>1</label>
    </ligand>
</feature>
<dbReference type="Proteomes" id="UP000183315">
    <property type="component" value="Unassembled WGS sequence"/>
</dbReference>
<dbReference type="PROSITE" id="PS01322">
    <property type="entry name" value="PHOSPHOTRIESTERASE_1"/>
    <property type="match status" value="1"/>
</dbReference>
<dbReference type="Gene3D" id="3.20.20.140">
    <property type="entry name" value="Metal-dependent hydrolases"/>
    <property type="match status" value="1"/>
</dbReference>
<dbReference type="PANTHER" id="PTHR10819:SF3">
    <property type="entry name" value="PHOSPHOTRIESTERASE-RELATED PROTEIN"/>
    <property type="match status" value="1"/>
</dbReference>
<dbReference type="InterPro" id="IPR017947">
    <property type="entry name" value="AryldialkylPase_Zn-BS"/>
</dbReference>
<dbReference type="PROSITE" id="PS51347">
    <property type="entry name" value="PHOSPHOTRIESTERASE_2"/>
    <property type="match status" value="1"/>
</dbReference>
<feature type="binding site" evidence="4">
    <location>
        <position position="22"/>
    </location>
    <ligand>
        <name>Zn(2+)</name>
        <dbReference type="ChEBI" id="CHEBI:29105"/>
        <label>1</label>
    </ligand>
</feature>
<feature type="binding site" evidence="4">
    <location>
        <position position="24"/>
    </location>
    <ligand>
        <name>Zn(2+)</name>
        <dbReference type="ChEBI" id="CHEBI:29105"/>
        <label>1</label>
    </ligand>
</feature>
<dbReference type="SUPFAM" id="SSF51556">
    <property type="entry name" value="Metallo-dependent hydrolases"/>
    <property type="match status" value="1"/>
</dbReference>
<dbReference type="RefSeq" id="WP_042214323.1">
    <property type="nucleotide sequence ID" value="NZ_BBLU01000006.1"/>
</dbReference>
<evidence type="ECO:0000313" key="7">
    <source>
        <dbReference type="Proteomes" id="UP000183315"/>
    </source>
</evidence>
<dbReference type="GO" id="GO:0008270">
    <property type="term" value="F:zinc ion binding"/>
    <property type="evidence" value="ECO:0007669"/>
    <property type="project" value="InterPro"/>
</dbReference>
<keyword evidence="1 4" id="KW-0479">Metal-binding</keyword>
<evidence type="ECO:0000256" key="5">
    <source>
        <dbReference type="PROSITE-ProRule" id="PRU00679"/>
    </source>
</evidence>
<keyword evidence="2" id="KW-0378">Hydrolase</keyword>
<dbReference type="AlphaFoldDB" id="A0A1H6ZEC7"/>
<keyword evidence="7" id="KW-1185">Reference proteome</keyword>
<dbReference type="EMBL" id="FNZI01000004">
    <property type="protein sequence ID" value="SEJ47890.1"/>
    <property type="molecule type" value="Genomic_DNA"/>
</dbReference>
<dbReference type="Pfam" id="PF02126">
    <property type="entry name" value="PTE"/>
    <property type="match status" value="1"/>
</dbReference>
<dbReference type="PANTHER" id="PTHR10819">
    <property type="entry name" value="PHOSPHOTRIESTERASE-RELATED"/>
    <property type="match status" value="1"/>
</dbReference>
<accession>A0A1H6ZEC7</accession>
<dbReference type="OrthoDB" id="9795018at2"/>
<dbReference type="GO" id="GO:0016788">
    <property type="term" value="F:hydrolase activity, acting on ester bonds"/>
    <property type="evidence" value="ECO:0007669"/>
    <property type="project" value="InterPro"/>
</dbReference>